<keyword evidence="3" id="KW-1185">Reference proteome</keyword>
<feature type="region of interest" description="Disordered" evidence="1">
    <location>
        <begin position="51"/>
        <end position="79"/>
    </location>
</feature>
<name>A0AAW1DS09_9HEMI</name>
<sequence length="163" mass="18333">MSVDLRRSRSLSQDLRPRVSFNRDVHVKRYGGKKPLGRIDEEESDLINNMRGRRGKADGTDYNMRRSSLDNENNTTMSNTTAMIGGRKHKENQTFGQRLRSLFGGGGGGSSGSNNKKKHHHTVSTSTNTLTSSSTNIDPLRSRYKEYRGEVSTVQFIYLLLHG</sequence>
<comment type="caution">
    <text evidence="2">The sequence shown here is derived from an EMBL/GenBank/DDBJ whole genome shotgun (WGS) entry which is preliminary data.</text>
</comment>
<gene>
    <name evidence="2" type="ORF">O3M35_005894</name>
</gene>
<reference evidence="2 3" key="1">
    <citation type="submission" date="2022-12" db="EMBL/GenBank/DDBJ databases">
        <title>Chromosome-level genome assembly of true bugs.</title>
        <authorList>
            <person name="Ma L."/>
            <person name="Li H."/>
        </authorList>
    </citation>
    <scope>NUCLEOTIDE SEQUENCE [LARGE SCALE GENOMIC DNA]</scope>
    <source>
        <strain evidence="2">Lab_2022b</strain>
    </source>
</reference>
<protein>
    <submittedName>
        <fullName evidence="2">Uncharacterized protein</fullName>
    </submittedName>
</protein>
<dbReference type="AlphaFoldDB" id="A0AAW1DS09"/>
<evidence type="ECO:0000256" key="1">
    <source>
        <dbReference type="SAM" id="MobiDB-lite"/>
    </source>
</evidence>
<dbReference type="Proteomes" id="UP001461498">
    <property type="component" value="Unassembled WGS sequence"/>
</dbReference>
<feature type="region of interest" description="Disordered" evidence="1">
    <location>
        <begin position="101"/>
        <end position="135"/>
    </location>
</feature>
<feature type="compositionally biased region" description="Low complexity" evidence="1">
    <location>
        <begin position="123"/>
        <end position="135"/>
    </location>
</feature>
<accession>A0AAW1DS09</accession>
<proteinExistence type="predicted"/>
<dbReference type="EMBL" id="JAPXFL010000002">
    <property type="protein sequence ID" value="KAK9511320.1"/>
    <property type="molecule type" value="Genomic_DNA"/>
</dbReference>
<organism evidence="2 3">
    <name type="scientific">Rhynocoris fuscipes</name>
    <dbReference type="NCBI Taxonomy" id="488301"/>
    <lineage>
        <taxon>Eukaryota</taxon>
        <taxon>Metazoa</taxon>
        <taxon>Ecdysozoa</taxon>
        <taxon>Arthropoda</taxon>
        <taxon>Hexapoda</taxon>
        <taxon>Insecta</taxon>
        <taxon>Pterygota</taxon>
        <taxon>Neoptera</taxon>
        <taxon>Paraneoptera</taxon>
        <taxon>Hemiptera</taxon>
        <taxon>Heteroptera</taxon>
        <taxon>Panheteroptera</taxon>
        <taxon>Cimicomorpha</taxon>
        <taxon>Reduviidae</taxon>
        <taxon>Harpactorinae</taxon>
        <taxon>Harpactorini</taxon>
        <taxon>Rhynocoris</taxon>
    </lineage>
</organism>
<evidence type="ECO:0000313" key="3">
    <source>
        <dbReference type="Proteomes" id="UP001461498"/>
    </source>
</evidence>
<feature type="compositionally biased region" description="Polar residues" evidence="1">
    <location>
        <begin position="70"/>
        <end position="79"/>
    </location>
</feature>
<evidence type="ECO:0000313" key="2">
    <source>
        <dbReference type="EMBL" id="KAK9511320.1"/>
    </source>
</evidence>
<feature type="compositionally biased region" description="Basic and acidic residues" evidence="1">
    <location>
        <begin position="55"/>
        <end position="69"/>
    </location>
</feature>